<dbReference type="EMBL" id="SBIW01000003">
    <property type="protein sequence ID" value="RWY53745.1"/>
    <property type="molecule type" value="Genomic_DNA"/>
</dbReference>
<proteinExistence type="predicted"/>
<evidence type="ECO:0000313" key="1">
    <source>
        <dbReference type="EMBL" id="RWY53745.1"/>
    </source>
</evidence>
<accession>A0A3S3X9U2</accession>
<evidence type="ECO:0000313" key="2">
    <source>
        <dbReference type="Proteomes" id="UP000286701"/>
    </source>
</evidence>
<protein>
    <submittedName>
        <fullName evidence="1">Uncharacterized protein</fullName>
    </submittedName>
</protein>
<dbReference type="Proteomes" id="UP000286701">
    <property type="component" value="Unassembled WGS sequence"/>
</dbReference>
<reference evidence="1 2" key="1">
    <citation type="submission" date="2019-01" db="EMBL/GenBank/DDBJ databases">
        <title>Mucilaginibacter antarcticum sp. nov., isolated from antarctic soil.</title>
        <authorList>
            <person name="Yan Y.-Q."/>
            <person name="Du Z.-J."/>
        </authorList>
    </citation>
    <scope>NUCLEOTIDE SEQUENCE [LARGE SCALE GENOMIC DNA]</scope>
    <source>
        <strain evidence="1 2">F01003</strain>
    </source>
</reference>
<gene>
    <name evidence="1" type="ORF">EPL05_06655</name>
</gene>
<name>A0A3S3X9U2_9SPHI</name>
<comment type="caution">
    <text evidence="1">The sequence shown here is derived from an EMBL/GenBank/DDBJ whole genome shotgun (WGS) entry which is preliminary data.</text>
</comment>
<organism evidence="1 2">
    <name type="scientific">Mucilaginibacter gilvus</name>
    <dbReference type="NCBI Taxonomy" id="2305909"/>
    <lineage>
        <taxon>Bacteria</taxon>
        <taxon>Pseudomonadati</taxon>
        <taxon>Bacteroidota</taxon>
        <taxon>Sphingobacteriia</taxon>
        <taxon>Sphingobacteriales</taxon>
        <taxon>Sphingobacteriaceae</taxon>
        <taxon>Mucilaginibacter</taxon>
    </lineage>
</organism>
<keyword evidence="2" id="KW-1185">Reference proteome</keyword>
<dbReference type="AlphaFoldDB" id="A0A3S3X9U2"/>
<sequence>MAKILKSKKITSQIQYDFLIDVIVPYQQEGLINDEDVLLLNALLVKFESRATSRSGGKKQ</sequence>
<dbReference type="RefSeq" id="WP_128533178.1">
    <property type="nucleotide sequence ID" value="NZ_SBIW01000003.1"/>
</dbReference>
<dbReference type="OrthoDB" id="666888at2"/>